<evidence type="ECO:0000259" key="6">
    <source>
        <dbReference type="Pfam" id="PF04677"/>
    </source>
</evidence>
<name>G7DUH2_MIXOS</name>
<feature type="domain" description="Cwf19-like C-terminal" evidence="6">
    <location>
        <begin position="353"/>
        <end position="484"/>
    </location>
</feature>
<evidence type="ECO:0000259" key="7">
    <source>
        <dbReference type="Pfam" id="PF13696"/>
    </source>
</evidence>
<dbReference type="InterPro" id="IPR036875">
    <property type="entry name" value="Znf_CCHC_sf"/>
</dbReference>
<protein>
    <recommendedName>
        <fullName evidence="10">CCHC-type domain-containing protein</fullName>
    </recommendedName>
</protein>
<dbReference type="InterPro" id="IPR025829">
    <property type="entry name" value="Zn_knuckle_CX2CX3GHX4C"/>
</dbReference>
<dbReference type="Pfam" id="PF04676">
    <property type="entry name" value="CwfJ_C_2"/>
    <property type="match status" value="1"/>
</dbReference>
<dbReference type="InterPro" id="IPR006767">
    <property type="entry name" value="Cwf19-like_C_dom-2"/>
</dbReference>
<evidence type="ECO:0000256" key="4">
    <source>
        <dbReference type="ARBA" id="ARBA00022833"/>
    </source>
</evidence>
<keyword evidence="9" id="KW-1185">Reference proteome</keyword>
<comment type="caution">
    <text evidence="8">The sequence shown here is derived from an EMBL/GenBank/DDBJ whole genome shotgun (WGS) entry which is preliminary data.</text>
</comment>
<dbReference type="InterPro" id="IPR006768">
    <property type="entry name" value="Cwf19-like_C_dom-1"/>
</dbReference>
<reference evidence="8 9" key="2">
    <citation type="journal article" date="2012" name="Open Biol.">
        <title>Characteristics of nucleosomes and linker DNA regions on the genome of the basidiomycete Mixia osmundae revealed by mono- and dinucleosome mapping.</title>
        <authorList>
            <person name="Nishida H."/>
            <person name="Kondo S."/>
            <person name="Matsumoto T."/>
            <person name="Suzuki Y."/>
            <person name="Yoshikawa H."/>
            <person name="Taylor T.D."/>
            <person name="Sugiyama J."/>
        </authorList>
    </citation>
    <scope>NUCLEOTIDE SEQUENCE [LARGE SCALE GENOMIC DNA]</scope>
    <source>
        <strain evidence="9">CBS 9802 / IAM 14324 / JCM 22182 / KY 12970</strain>
    </source>
</reference>
<dbReference type="GO" id="GO:0071014">
    <property type="term" value="C:post-mRNA release spliceosomal complex"/>
    <property type="evidence" value="ECO:0007669"/>
    <property type="project" value="TreeGrafter"/>
</dbReference>
<evidence type="ECO:0000256" key="3">
    <source>
        <dbReference type="ARBA" id="ARBA00022771"/>
    </source>
</evidence>
<dbReference type="OrthoDB" id="444325at2759"/>
<dbReference type="PANTHER" id="PTHR12072:SF4">
    <property type="entry name" value="CWF19-LIKE PROTEIN 1"/>
    <property type="match status" value="1"/>
</dbReference>
<evidence type="ECO:0000256" key="1">
    <source>
        <dbReference type="ARBA" id="ARBA00022664"/>
    </source>
</evidence>
<reference evidence="8 9" key="1">
    <citation type="journal article" date="2011" name="J. Gen. Appl. Microbiol.">
        <title>Draft genome sequencing of the enigmatic basidiomycete Mixia osmundae.</title>
        <authorList>
            <person name="Nishida H."/>
            <person name="Nagatsuka Y."/>
            <person name="Sugiyama J."/>
        </authorList>
    </citation>
    <scope>NUCLEOTIDE SEQUENCE [LARGE SCALE GENOMIC DNA]</scope>
    <source>
        <strain evidence="9">CBS 9802 / IAM 14324 / JCM 22182 / KY 12970</strain>
    </source>
</reference>
<evidence type="ECO:0008006" key="10">
    <source>
        <dbReference type="Google" id="ProtNLM"/>
    </source>
</evidence>
<accession>G7DUH2</accession>
<dbReference type="InterPro" id="IPR040194">
    <property type="entry name" value="Cwf19-like"/>
</dbReference>
<dbReference type="FunCoup" id="G7DUH2">
    <property type="interactions" value="889"/>
</dbReference>
<sequence length="579" mass="63172">MPKIKVLCMGSCKGRLADYFDKVRSLHAKHHFELLIISGDLFSPSDPLTEEPEQADGLRALLDGEIDVPLSTYFSIGKTPLPASVQQRVDANQGEVCPNLFYLGQMGVTTLASGLRIANFGGIFDVATFAERPEGSDGHESASFTLAELNDFIKKLSTAKPASTLDQAPAPLPIDILLTHSAPHPICCGSKTLPKIEQPLNWGVPAIAELTAVAKPRYHLASDQPVFWEREPYTWPDSPNRTTRFLSLGAFAGMTKERSFYAFNIALPEDHLASSKVNATACPFKSAGIRSAKRTAESIENFIFADPGKRQKRQDDRPIPSDYICKICERSGHRIQDCPEKPERKPRQDGQLRIGPDSCWFCLSNPALSKHLLVSIGDETYIALPKGQLLPTSGESPSAIPGGGHVLIIPIAHYPSLSSIPETLSAAVVQEIRKAKVALKELYLQYSCQPVTFEIVRSGGRGVHAHIQVIPVPAALAARIEGAFMAEAGTDGVTIEIATPEILATLSNDYFKVELPDGRSLVVILSKGKPFNLQFGRAALSKLLGMPDRIDWKVCSQTDQKDEEDTLAFKAVFSAFDPY</sequence>
<dbReference type="STRING" id="764103.G7DUH2"/>
<dbReference type="SUPFAM" id="SSF54197">
    <property type="entry name" value="HIT-like"/>
    <property type="match status" value="1"/>
</dbReference>
<dbReference type="GO" id="GO:0008270">
    <property type="term" value="F:zinc ion binding"/>
    <property type="evidence" value="ECO:0007669"/>
    <property type="project" value="UniProtKB-KW"/>
</dbReference>
<keyword evidence="4" id="KW-0862">Zinc</keyword>
<dbReference type="PANTHER" id="PTHR12072">
    <property type="entry name" value="CWF19, CELL CYCLE CONTROL PROTEIN"/>
    <property type="match status" value="1"/>
</dbReference>
<dbReference type="EMBL" id="BABT02000028">
    <property type="protein sequence ID" value="GAA94232.1"/>
    <property type="molecule type" value="Genomic_DNA"/>
</dbReference>
<feature type="domain" description="Cwf19-like protein C-terminal" evidence="5">
    <location>
        <begin position="509"/>
        <end position="577"/>
    </location>
</feature>
<dbReference type="GO" id="GO:0061632">
    <property type="term" value="F:RNA lariat debranching enzyme activator activity"/>
    <property type="evidence" value="ECO:0007669"/>
    <property type="project" value="TreeGrafter"/>
</dbReference>
<keyword evidence="1" id="KW-0507">mRNA processing</keyword>
<dbReference type="InterPro" id="IPR036265">
    <property type="entry name" value="HIT-like_sf"/>
</dbReference>
<evidence type="ECO:0000256" key="2">
    <source>
        <dbReference type="ARBA" id="ARBA00022723"/>
    </source>
</evidence>
<organism evidence="8 9">
    <name type="scientific">Mixia osmundae (strain CBS 9802 / IAM 14324 / JCM 22182 / KY 12970)</name>
    <dbReference type="NCBI Taxonomy" id="764103"/>
    <lineage>
        <taxon>Eukaryota</taxon>
        <taxon>Fungi</taxon>
        <taxon>Dikarya</taxon>
        <taxon>Basidiomycota</taxon>
        <taxon>Pucciniomycotina</taxon>
        <taxon>Mixiomycetes</taxon>
        <taxon>Mixiales</taxon>
        <taxon>Mixiaceae</taxon>
        <taxon>Mixia</taxon>
    </lineage>
</organism>
<keyword evidence="2" id="KW-0479">Metal-binding</keyword>
<evidence type="ECO:0000313" key="8">
    <source>
        <dbReference type="EMBL" id="GAA94232.1"/>
    </source>
</evidence>
<dbReference type="Gene3D" id="3.30.428.10">
    <property type="entry name" value="HIT-like"/>
    <property type="match status" value="1"/>
</dbReference>
<keyword evidence="3" id="KW-0863">Zinc-finger</keyword>
<dbReference type="GO" id="GO:0000398">
    <property type="term" value="P:mRNA splicing, via spliceosome"/>
    <property type="evidence" value="ECO:0007669"/>
    <property type="project" value="TreeGrafter"/>
</dbReference>
<dbReference type="Proteomes" id="UP000009131">
    <property type="component" value="Unassembled WGS sequence"/>
</dbReference>
<evidence type="ECO:0000259" key="5">
    <source>
        <dbReference type="Pfam" id="PF04676"/>
    </source>
</evidence>
<dbReference type="HOGENOM" id="CLU_019955_2_0_1"/>
<dbReference type="GO" id="GO:0003676">
    <property type="term" value="F:nucleic acid binding"/>
    <property type="evidence" value="ECO:0007669"/>
    <property type="project" value="InterPro"/>
</dbReference>
<feature type="domain" description="Zinc knuckle CX2CX3GHX4C" evidence="7">
    <location>
        <begin position="320"/>
        <end position="340"/>
    </location>
</feature>
<dbReference type="eggNOG" id="KOG2476">
    <property type="taxonomic scope" value="Eukaryota"/>
</dbReference>
<dbReference type="AlphaFoldDB" id="G7DUH2"/>
<dbReference type="Pfam" id="PF13696">
    <property type="entry name" value="zf-CCHC_2"/>
    <property type="match status" value="1"/>
</dbReference>
<evidence type="ECO:0000313" key="9">
    <source>
        <dbReference type="Proteomes" id="UP000009131"/>
    </source>
</evidence>
<proteinExistence type="predicted"/>
<gene>
    <name evidence="8" type="primary">Mo00881</name>
    <name evidence="8" type="ORF">E5Q_00881</name>
</gene>
<dbReference type="InParanoid" id="G7DUH2"/>
<dbReference type="SUPFAM" id="SSF57756">
    <property type="entry name" value="Retrovirus zinc finger-like domains"/>
    <property type="match status" value="1"/>
</dbReference>
<dbReference type="Pfam" id="PF04677">
    <property type="entry name" value="CwfJ_C_1"/>
    <property type="match status" value="1"/>
</dbReference>